<dbReference type="KEGG" id="emar:D1013_13350"/>
<dbReference type="Pfam" id="PF22725">
    <property type="entry name" value="GFO_IDH_MocA_C3"/>
    <property type="match status" value="1"/>
</dbReference>
<proteinExistence type="inferred from homology"/>
<evidence type="ECO:0000259" key="4">
    <source>
        <dbReference type="Pfam" id="PF22725"/>
    </source>
</evidence>
<dbReference type="Pfam" id="PF01408">
    <property type="entry name" value="GFO_IDH_MocA"/>
    <property type="match status" value="1"/>
</dbReference>
<feature type="domain" description="Gfo/Idh/MocA-like oxidoreductase N-terminal" evidence="3">
    <location>
        <begin position="5"/>
        <end position="122"/>
    </location>
</feature>
<reference evidence="5 6" key="1">
    <citation type="submission" date="2018-08" db="EMBL/GenBank/DDBJ databases">
        <title>The reduced genetic potential of extracellular carbohydrate catabolism in Euzebyella marina RN62, a Flavobacteriia bacterium isolated from the hadal water.</title>
        <authorList>
            <person name="Xue C."/>
        </authorList>
    </citation>
    <scope>NUCLEOTIDE SEQUENCE [LARGE SCALE GENOMIC DNA]</scope>
    <source>
        <strain evidence="5 6">RN62</strain>
    </source>
</reference>
<accession>A0A3G2L7P1</accession>
<dbReference type="InterPro" id="IPR055170">
    <property type="entry name" value="GFO_IDH_MocA-like_dom"/>
</dbReference>
<sequence length="326" mass="36062">MAEKIRWGIVGPGRIAHSFAKDLSLVEGGKLTAVASRNLQRAQEFADEYGAEHSFGSYEELFDSDVVDVLYIATPHTSHCELSIAAMEKGKNVLCEKPMGLNSHEVGQMVDSAKKNNVFLMEALWSRFNPSILKVKEIVEKGTLGEIAYLNANFGFYALDRNEEHRLLNPNLAGGSLLDIGIYPIFLAYLILGKPDGIKAMSKFHSTGVEAQTAMIFDYPFAQAVLTSGLRSKISMKAEIAGSKGSAYLQERWHETQGYSFVLNGEEQAVDLPTKGIGYSHEIEEVHRCLQEGKLQSDKWSLQNSLDLVGLLDEVRKITGVTFPKE</sequence>
<dbReference type="PANTHER" id="PTHR22604">
    <property type="entry name" value="OXIDOREDUCTASES"/>
    <property type="match status" value="1"/>
</dbReference>
<evidence type="ECO:0000313" key="5">
    <source>
        <dbReference type="EMBL" id="AYN68294.1"/>
    </source>
</evidence>
<name>A0A3G2L7P1_9FLAO</name>
<dbReference type="EMBL" id="CP032050">
    <property type="protein sequence ID" value="AYN68294.1"/>
    <property type="molecule type" value="Genomic_DNA"/>
</dbReference>
<evidence type="ECO:0000259" key="3">
    <source>
        <dbReference type="Pfam" id="PF01408"/>
    </source>
</evidence>
<feature type="domain" description="GFO/IDH/MocA-like oxidoreductase" evidence="4">
    <location>
        <begin position="133"/>
        <end position="247"/>
    </location>
</feature>
<evidence type="ECO:0000313" key="6">
    <source>
        <dbReference type="Proteomes" id="UP000276309"/>
    </source>
</evidence>
<gene>
    <name evidence="5" type="ORF">D1013_13350</name>
</gene>
<dbReference type="Proteomes" id="UP000276309">
    <property type="component" value="Chromosome"/>
</dbReference>
<comment type="similarity">
    <text evidence="1">Belongs to the Gfo/Idh/MocA family.</text>
</comment>
<organism evidence="5 6">
    <name type="scientific">Euzebyella marina</name>
    <dbReference type="NCBI Taxonomy" id="1761453"/>
    <lineage>
        <taxon>Bacteria</taxon>
        <taxon>Pseudomonadati</taxon>
        <taxon>Bacteroidota</taxon>
        <taxon>Flavobacteriia</taxon>
        <taxon>Flavobacteriales</taxon>
        <taxon>Flavobacteriaceae</taxon>
        <taxon>Euzebyella</taxon>
    </lineage>
</organism>
<dbReference type="InterPro" id="IPR036291">
    <property type="entry name" value="NAD(P)-bd_dom_sf"/>
</dbReference>
<dbReference type="SUPFAM" id="SSF51735">
    <property type="entry name" value="NAD(P)-binding Rossmann-fold domains"/>
    <property type="match status" value="1"/>
</dbReference>
<dbReference type="PANTHER" id="PTHR22604:SF105">
    <property type="entry name" value="TRANS-1,2-DIHYDROBENZENE-1,2-DIOL DEHYDROGENASE"/>
    <property type="match status" value="1"/>
</dbReference>
<dbReference type="SUPFAM" id="SSF55347">
    <property type="entry name" value="Glyceraldehyde-3-phosphate dehydrogenase-like, C-terminal domain"/>
    <property type="match status" value="1"/>
</dbReference>
<dbReference type="GO" id="GO:0000166">
    <property type="term" value="F:nucleotide binding"/>
    <property type="evidence" value="ECO:0007669"/>
    <property type="project" value="InterPro"/>
</dbReference>
<dbReference type="Gene3D" id="3.30.360.10">
    <property type="entry name" value="Dihydrodipicolinate Reductase, domain 2"/>
    <property type="match status" value="1"/>
</dbReference>
<dbReference type="GO" id="GO:0016491">
    <property type="term" value="F:oxidoreductase activity"/>
    <property type="evidence" value="ECO:0007669"/>
    <property type="project" value="UniProtKB-KW"/>
</dbReference>
<dbReference type="RefSeq" id="WP_121849308.1">
    <property type="nucleotide sequence ID" value="NZ_CP032050.1"/>
</dbReference>
<dbReference type="InterPro" id="IPR000683">
    <property type="entry name" value="Gfo/Idh/MocA-like_OxRdtase_N"/>
</dbReference>
<dbReference type="AlphaFoldDB" id="A0A3G2L7P1"/>
<protein>
    <submittedName>
        <fullName evidence="5">Gfo/Idh/MocA family oxidoreductase</fullName>
    </submittedName>
</protein>
<keyword evidence="6" id="KW-1185">Reference proteome</keyword>
<evidence type="ECO:0000256" key="1">
    <source>
        <dbReference type="ARBA" id="ARBA00010928"/>
    </source>
</evidence>
<keyword evidence="2" id="KW-0560">Oxidoreductase</keyword>
<dbReference type="InterPro" id="IPR050984">
    <property type="entry name" value="Gfo/Idh/MocA_domain"/>
</dbReference>
<dbReference type="OrthoDB" id="9815825at2"/>
<dbReference type="Gene3D" id="3.40.50.720">
    <property type="entry name" value="NAD(P)-binding Rossmann-like Domain"/>
    <property type="match status" value="1"/>
</dbReference>
<evidence type="ECO:0000256" key="2">
    <source>
        <dbReference type="ARBA" id="ARBA00023002"/>
    </source>
</evidence>